<comment type="subcellular location">
    <subcellularLocation>
        <location evidence="1">Cell membrane</location>
        <topology evidence="1">Multi-pass membrane protein</topology>
    </subcellularLocation>
</comment>
<keyword evidence="10" id="KW-1185">Reference proteome</keyword>
<dbReference type="PANTHER" id="PTHR10796">
    <property type="entry name" value="PATCHED-RELATED"/>
    <property type="match status" value="1"/>
</dbReference>
<evidence type="ECO:0000256" key="6">
    <source>
        <dbReference type="ARBA" id="ARBA00023136"/>
    </source>
</evidence>
<keyword evidence="5 8" id="KW-1133">Transmembrane helix</keyword>
<dbReference type="Pfam" id="PF02460">
    <property type="entry name" value="Patched"/>
    <property type="match status" value="1"/>
</dbReference>
<keyword evidence="3" id="KW-1003">Cell membrane</keyword>
<evidence type="ECO:0000256" key="1">
    <source>
        <dbReference type="ARBA" id="ARBA00004651"/>
    </source>
</evidence>
<dbReference type="GO" id="GO:0018996">
    <property type="term" value="P:molting cycle, collagen and cuticulin-based cuticle"/>
    <property type="evidence" value="ECO:0007669"/>
    <property type="project" value="TreeGrafter"/>
</dbReference>
<dbReference type="InterPro" id="IPR000731">
    <property type="entry name" value="SSD"/>
</dbReference>
<feature type="transmembrane region" description="Helical" evidence="8">
    <location>
        <begin position="311"/>
        <end position="334"/>
    </location>
</feature>
<dbReference type="PROSITE" id="PS50156">
    <property type="entry name" value="SSD"/>
    <property type="match status" value="1"/>
</dbReference>
<dbReference type="FunFam" id="1.20.1640.10:FF:000013">
    <property type="entry name" value="PaTched Related family"/>
    <property type="match status" value="1"/>
</dbReference>
<dbReference type="Proteomes" id="UP000887575">
    <property type="component" value="Unassembled WGS sequence"/>
</dbReference>
<dbReference type="GO" id="GO:0006897">
    <property type="term" value="P:endocytosis"/>
    <property type="evidence" value="ECO:0007669"/>
    <property type="project" value="TreeGrafter"/>
</dbReference>
<feature type="transmembrane region" description="Helical" evidence="8">
    <location>
        <begin position="252"/>
        <end position="271"/>
    </location>
</feature>
<reference evidence="11" key="1">
    <citation type="submission" date="2024-02" db="UniProtKB">
        <authorList>
            <consortium name="WormBaseParasite"/>
        </authorList>
    </citation>
    <scope>IDENTIFICATION</scope>
</reference>
<feature type="transmembrane region" description="Helical" evidence="8">
    <location>
        <begin position="715"/>
        <end position="736"/>
    </location>
</feature>
<evidence type="ECO:0000256" key="8">
    <source>
        <dbReference type="SAM" id="Phobius"/>
    </source>
</evidence>
<dbReference type="PANTHER" id="PTHR10796:SF104">
    <property type="entry name" value="SSD DOMAIN-CONTAINING PROTEIN"/>
    <property type="match status" value="1"/>
</dbReference>
<feature type="transmembrane region" description="Helical" evidence="8">
    <location>
        <begin position="689"/>
        <end position="709"/>
    </location>
</feature>
<protein>
    <recommendedName>
        <fullName evidence="9">SSD domain-containing protein</fullName>
    </recommendedName>
</protein>
<keyword evidence="4 8" id="KW-0812">Transmembrane</keyword>
<keyword evidence="7" id="KW-0325">Glycoprotein</keyword>
<evidence type="ECO:0000256" key="7">
    <source>
        <dbReference type="ARBA" id="ARBA00023180"/>
    </source>
</evidence>
<evidence type="ECO:0000313" key="11">
    <source>
        <dbReference type="WBParaSite" id="MBELARI_LOCUS20876"/>
    </source>
</evidence>
<evidence type="ECO:0000313" key="10">
    <source>
        <dbReference type="Proteomes" id="UP000887575"/>
    </source>
</evidence>
<name>A0AAF3F2T5_9BILA</name>
<feature type="domain" description="SSD" evidence="9">
    <location>
        <begin position="253"/>
        <end position="408"/>
    </location>
</feature>
<organism evidence="10 11">
    <name type="scientific">Mesorhabditis belari</name>
    <dbReference type="NCBI Taxonomy" id="2138241"/>
    <lineage>
        <taxon>Eukaryota</taxon>
        <taxon>Metazoa</taxon>
        <taxon>Ecdysozoa</taxon>
        <taxon>Nematoda</taxon>
        <taxon>Chromadorea</taxon>
        <taxon>Rhabditida</taxon>
        <taxon>Rhabditina</taxon>
        <taxon>Rhabditomorpha</taxon>
        <taxon>Rhabditoidea</taxon>
        <taxon>Rhabditidae</taxon>
        <taxon>Mesorhabditinae</taxon>
        <taxon>Mesorhabditis</taxon>
    </lineage>
</organism>
<evidence type="ECO:0000256" key="4">
    <source>
        <dbReference type="ARBA" id="ARBA00022692"/>
    </source>
</evidence>
<evidence type="ECO:0000259" key="9">
    <source>
        <dbReference type="PROSITE" id="PS50156"/>
    </source>
</evidence>
<feature type="transmembrane region" description="Helical" evidence="8">
    <location>
        <begin position="283"/>
        <end position="305"/>
    </location>
</feature>
<dbReference type="GO" id="GO:0030659">
    <property type="term" value="C:cytoplasmic vesicle membrane"/>
    <property type="evidence" value="ECO:0007669"/>
    <property type="project" value="TreeGrafter"/>
</dbReference>
<dbReference type="InterPro" id="IPR003392">
    <property type="entry name" value="PTHD_SSD"/>
</dbReference>
<feature type="transmembrane region" description="Helical" evidence="8">
    <location>
        <begin position="441"/>
        <end position="467"/>
    </location>
</feature>
<feature type="transmembrane region" description="Helical" evidence="8">
    <location>
        <begin position="757"/>
        <end position="777"/>
    </location>
</feature>
<proteinExistence type="inferred from homology"/>
<sequence length="820" mass="94126">MRLPFAKYEIYMQRLFYKLGYLIGLKPWCFVYSLISLTIISSLGFLRFKQINNARVTFTDSEAPSRYEGRVVEEFLQQNGTLYMIELLISAADNGSLLRPQHFFQLSQFADEVTNRLKIYDENSKNFLGFRNFCHPYCQKNDPFFAVMKMFEQNVTSVELTYPMMEIFGEKVFIGNNFYRITLDPFSKRLMNFRTVLLHFFLVYTDSQMMGKWENELVQLCYESGRFDLLRPLVGSDNLVAKEVKKLGTSTAPLLAVALVALMFFLFICSFRSTFNESKPTEAILGGLIPILASVTTVGLVSAGGLPFQSIVVSTLFLLLAIGIDDVFIMLAAWHRSDKEQKIPQRIAQVVQEAGCSMMITTVTNVISFGNGVLSTTPVLQTFAIYSTVASIICFIFQLLLFPAILAINEQRRGDNEKGICFNSLPKRIEFINQLSKFHDWFFRVLIEFVCSWWMKVIVFLFLMFYWTLSLDGVFKAKSELGIQHIAPSNSKISLFKREYELVVKKMQPLAIVIQTPGDLRNATIFRRLKELIQSFESEQFSYGRNSTFCWLFGYEEYLRFYDSEFEEFSYIYLPDFLDSSTNEHFKGTIKLNERACREDSPQCVQSFLLTTGFTNVSYYNEMYPVIEKWRAIAQRFPEFSVISYTERHNYADQSANLPDVIWQTLWSEVICMGISFVIFILDTLSICAGLFALISVNLGVFGFLTLWGVQINPISMAALLMSIGFSVDISAHISYHYYETKAKTSKERLEITFLHIGWPTIQGAMSTLLAMVFILLKPSYLGIVFLKTVFLVVLFGLLHGLVVLPVFLSLFASFQKSSR</sequence>
<comment type="similarity">
    <text evidence="2">Belongs to the patched family.</text>
</comment>
<dbReference type="AlphaFoldDB" id="A0AAF3F2T5"/>
<dbReference type="SUPFAM" id="SSF82866">
    <property type="entry name" value="Multidrug efflux transporter AcrB transmembrane domain"/>
    <property type="match status" value="2"/>
</dbReference>
<dbReference type="WBParaSite" id="MBELARI_LOCUS20876">
    <property type="protein sequence ID" value="MBELARI_LOCUS20876"/>
    <property type="gene ID" value="MBELARI_LOCUS20876"/>
</dbReference>
<evidence type="ECO:0000256" key="2">
    <source>
        <dbReference type="ARBA" id="ARBA00005585"/>
    </source>
</evidence>
<feature type="transmembrane region" description="Helical" evidence="8">
    <location>
        <begin position="383"/>
        <end position="408"/>
    </location>
</feature>
<feature type="transmembrane region" description="Helical" evidence="8">
    <location>
        <begin position="21"/>
        <end position="46"/>
    </location>
</feature>
<evidence type="ECO:0000256" key="3">
    <source>
        <dbReference type="ARBA" id="ARBA00022475"/>
    </source>
</evidence>
<accession>A0AAF3F2T5</accession>
<feature type="transmembrane region" description="Helical" evidence="8">
    <location>
        <begin position="789"/>
        <end position="815"/>
    </location>
</feature>
<feature type="transmembrane region" description="Helical" evidence="8">
    <location>
        <begin position="661"/>
        <end position="682"/>
    </location>
</feature>
<keyword evidence="6 8" id="KW-0472">Membrane</keyword>
<feature type="transmembrane region" description="Helical" evidence="8">
    <location>
        <begin position="355"/>
        <end position="377"/>
    </location>
</feature>
<dbReference type="Gene3D" id="1.20.1640.10">
    <property type="entry name" value="Multidrug efflux transporter AcrB transmembrane domain"/>
    <property type="match status" value="2"/>
</dbReference>
<dbReference type="GO" id="GO:0005886">
    <property type="term" value="C:plasma membrane"/>
    <property type="evidence" value="ECO:0007669"/>
    <property type="project" value="UniProtKB-SubCell"/>
</dbReference>
<evidence type="ECO:0000256" key="5">
    <source>
        <dbReference type="ARBA" id="ARBA00022989"/>
    </source>
</evidence>
<dbReference type="InterPro" id="IPR051697">
    <property type="entry name" value="Patched_domain-protein"/>
</dbReference>